<evidence type="ECO:0000313" key="2">
    <source>
        <dbReference type="EMBL" id="SPC99426.1"/>
    </source>
</evidence>
<organism evidence="2">
    <name type="scientific">Fagus sylvatica</name>
    <name type="common">Beechnut</name>
    <dbReference type="NCBI Taxonomy" id="28930"/>
    <lineage>
        <taxon>Eukaryota</taxon>
        <taxon>Viridiplantae</taxon>
        <taxon>Streptophyta</taxon>
        <taxon>Embryophyta</taxon>
        <taxon>Tracheophyta</taxon>
        <taxon>Spermatophyta</taxon>
        <taxon>Magnoliopsida</taxon>
        <taxon>eudicotyledons</taxon>
        <taxon>Gunneridae</taxon>
        <taxon>Pentapetalae</taxon>
        <taxon>rosids</taxon>
        <taxon>fabids</taxon>
        <taxon>Fagales</taxon>
        <taxon>Fagaceae</taxon>
        <taxon>Fagus</taxon>
    </lineage>
</organism>
<protein>
    <submittedName>
        <fullName evidence="2">Uncharacterized protein</fullName>
    </submittedName>
</protein>
<name>A0A2N9G9Y1_FAGSY</name>
<evidence type="ECO:0000256" key="1">
    <source>
        <dbReference type="SAM" id="MobiDB-lite"/>
    </source>
</evidence>
<sequence>MWWEGACGGSVAEEKDETGQGVNSADEEEGGEGALDGLRLGIGFWDCGGLRGMGVVWIVGVTRRGRPVGRGDGLGCGKCIIPIFERNMSIGEERKTGFKNMTVLAFNGTILLMCMWTR</sequence>
<accession>A0A2N9G9Y1</accession>
<proteinExistence type="predicted"/>
<gene>
    <name evidence="2" type="ORF">FSB_LOCUS27308</name>
</gene>
<dbReference type="AlphaFoldDB" id="A0A2N9G9Y1"/>
<reference evidence="2" key="1">
    <citation type="submission" date="2018-02" db="EMBL/GenBank/DDBJ databases">
        <authorList>
            <person name="Cohen D.B."/>
            <person name="Kent A.D."/>
        </authorList>
    </citation>
    <scope>NUCLEOTIDE SEQUENCE</scope>
</reference>
<feature type="region of interest" description="Disordered" evidence="1">
    <location>
        <begin position="1"/>
        <end position="32"/>
    </location>
</feature>
<dbReference type="EMBL" id="OIVN01001973">
    <property type="protein sequence ID" value="SPC99426.1"/>
    <property type="molecule type" value="Genomic_DNA"/>
</dbReference>